<protein>
    <recommendedName>
        <fullName evidence="9">2Fe-2S ferredoxin-type domain-containing protein</fullName>
    </recommendedName>
</protein>
<keyword evidence="4" id="KW-0411">Iron-sulfur</keyword>
<evidence type="ECO:0000256" key="1">
    <source>
        <dbReference type="ARBA" id="ARBA00022714"/>
    </source>
</evidence>
<dbReference type="GO" id="GO:0051537">
    <property type="term" value="F:2 iron, 2 sulfur cluster binding"/>
    <property type="evidence" value="ECO:0007669"/>
    <property type="project" value="UniProtKB-KW"/>
</dbReference>
<keyword evidence="6" id="KW-1133">Transmembrane helix</keyword>
<proteinExistence type="predicted"/>
<accession>A0AAV6LE38</accession>
<comment type="cofactor">
    <cofactor evidence="5">
        <name>[2Fe-2S] cluster</name>
        <dbReference type="ChEBI" id="CHEBI:190135"/>
    </cofactor>
</comment>
<dbReference type="InterPro" id="IPR001055">
    <property type="entry name" value="Adrenodoxin-like"/>
</dbReference>
<gene>
    <name evidence="7" type="ORF">RHGRI_005412</name>
</gene>
<evidence type="ECO:0000256" key="4">
    <source>
        <dbReference type="ARBA" id="ARBA00023014"/>
    </source>
</evidence>
<evidence type="ECO:0000256" key="5">
    <source>
        <dbReference type="ARBA" id="ARBA00034078"/>
    </source>
</evidence>
<evidence type="ECO:0000313" key="7">
    <source>
        <dbReference type="EMBL" id="KAG5562679.1"/>
    </source>
</evidence>
<dbReference type="SUPFAM" id="SSF54292">
    <property type="entry name" value="2Fe-2S ferredoxin-like"/>
    <property type="match status" value="1"/>
</dbReference>
<keyword evidence="1" id="KW-0001">2Fe-2S</keyword>
<dbReference type="PANTHER" id="PTHR23426:SF65">
    <property type="entry name" value="FERREDOXIN-2, MITOCHONDRIAL"/>
    <property type="match status" value="1"/>
</dbReference>
<keyword evidence="6" id="KW-0812">Transmembrane</keyword>
<dbReference type="InterPro" id="IPR036010">
    <property type="entry name" value="2Fe-2S_ferredoxin-like_sf"/>
</dbReference>
<dbReference type="PANTHER" id="PTHR23426">
    <property type="entry name" value="FERREDOXIN/ADRENODOXIN"/>
    <property type="match status" value="1"/>
</dbReference>
<dbReference type="GO" id="GO:0140647">
    <property type="term" value="P:P450-containing electron transport chain"/>
    <property type="evidence" value="ECO:0007669"/>
    <property type="project" value="InterPro"/>
</dbReference>
<keyword evidence="6" id="KW-0472">Membrane</keyword>
<evidence type="ECO:0000256" key="3">
    <source>
        <dbReference type="ARBA" id="ARBA00023004"/>
    </source>
</evidence>
<sequence>MRFEKISTKECINLEDDDFTHPRRFKNHKQKPIPDKSSEKQMACVHLVPLSIRLPDFSAGAKNYRNSATFTSKKASISVSFAVNSLESAPEVPEKPEIELEFIGTRPGDDGEYPMERARTVSGEKLLRNIMLDSKIELYAPYGKVMNCGGGGSCGTCIVEKPESWRLACQTIVGNKENSGKVVIMELLVLVAFFLSFTKYIEMLWDFVDIYNMECPEAEKFLDNSCIY</sequence>
<organism evidence="7 8">
    <name type="scientific">Rhododendron griersonianum</name>
    <dbReference type="NCBI Taxonomy" id="479676"/>
    <lineage>
        <taxon>Eukaryota</taxon>
        <taxon>Viridiplantae</taxon>
        <taxon>Streptophyta</taxon>
        <taxon>Embryophyta</taxon>
        <taxon>Tracheophyta</taxon>
        <taxon>Spermatophyta</taxon>
        <taxon>Magnoliopsida</taxon>
        <taxon>eudicotyledons</taxon>
        <taxon>Gunneridae</taxon>
        <taxon>Pentapetalae</taxon>
        <taxon>asterids</taxon>
        <taxon>Ericales</taxon>
        <taxon>Ericaceae</taxon>
        <taxon>Ericoideae</taxon>
        <taxon>Rhodoreae</taxon>
        <taxon>Rhododendron</taxon>
    </lineage>
</organism>
<evidence type="ECO:0000256" key="2">
    <source>
        <dbReference type="ARBA" id="ARBA00022723"/>
    </source>
</evidence>
<keyword evidence="2" id="KW-0479">Metal-binding</keyword>
<evidence type="ECO:0008006" key="9">
    <source>
        <dbReference type="Google" id="ProtNLM"/>
    </source>
</evidence>
<feature type="transmembrane region" description="Helical" evidence="6">
    <location>
        <begin position="182"/>
        <end position="201"/>
    </location>
</feature>
<dbReference type="Proteomes" id="UP000823749">
    <property type="component" value="Chromosome 2"/>
</dbReference>
<dbReference type="GO" id="GO:0005739">
    <property type="term" value="C:mitochondrion"/>
    <property type="evidence" value="ECO:0007669"/>
    <property type="project" value="TreeGrafter"/>
</dbReference>
<reference evidence="7" key="1">
    <citation type="submission" date="2020-08" db="EMBL/GenBank/DDBJ databases">
        <title>Plant Genome Project.</title>
        <authorList>
            <person name="Zhang R.-G."/>
        </authorList>
    </citation>
    <scope>NUCLEOTIDE SEQUENCE</scope>
    <source>
        <strain evidence="7">WSP0</strain>
        <tissue evidence="7">Leaf</tissue>
    </source>
</reference>
<keyword evidence="3" id="KW-0408">Iron</keyword>
<dbReference type="EMBL" id="JACTNZ010000002">
    <property type="protein sequence ID" value="KAG5562679.1"/>
    <property type="molecule type" value="Genomic_DNA"/>
</dbReference>
<dbReference type="GO" id="GO:0009055">
    <property type="term" value="F:electron transfer activity"/>
    <property type="evidence" value="ECO:0007669"/>
    <property type="project" value="TreeGrafter"/>
</dbReference>
<evidence type="ECO:0000256" key="6">
    <source>
        <dbReference type="SAM" id="Phobius"/>
    </source>
</evidence>
<name>A0AAV6LE38_9ERIC</name>
<comment type="caution">
    <text evidence="7">The sequence shown here is derived from an EMBL/GenBank/DDBJ whole genome shotgun (WGS) entry which is preliminary data.</text>
</comment>
<dbReference type="AlphaFoldDB" id="A0AAV6LE38"/>
<evidence type="ECO:0000313" key="8">
    <source>
        <dbReference type="Proteomes" id="UP000823749"/>
    </source>
</evidence>
<keyword evidence="8" id="KW-1185">Reference proteome</keyword>
<dbReference type="GO" id="GO:0046872">
    <property type="term" value="F:metal ion binding"/>
    <property type="evidence" value="ECO:0007669"/>
    <property type="project" value="UniProtKB-KW"/>
</dbReference>